<proteinExistence type="inferred from homology"/>
<dbReference type="GO" id="GO:0000976">
    <property type="term" value="F:transcription cis-regulatory region binding"/>
    <property type="evidence" value="ECO:0007669"/>
    <property type="project" value="TreeGrafter"/>
</dbReference>
<keyword evidence="4 9" id="KW-0805">Transcription regulation</keyword>
<evidence type="ECO:0000256" key="10">
    <source>
        <dbReference type="SAM" id="MobiDB-lite"/>
    </source>
</evidence>
<evidence type="ECO:0000313" key="12">
    <source>
        <dbReference type="Proteomes" id="UP000425817"/>
    </source>
</evidence>
<keyword evidence="6 9" id="KW-0804">Transcription</keyword>
<dbReference type="GO" id="GO:0005737">
    <property type="term" value="C:cytoplasm"/>
    <property type="evidence" value="ECO:0007669"/>
    <property type="project" value="UniProtKB-SubCell"/>
</dbReference>
<reference evidence="11 12" key="1">
    <citation type="submission" date="2019-12" db="EMBL/GenBank/DDBJ databases">
        <title>Hybrid Genome Assemblies of two High G+C Isolates from Undergraduate Microbiology Courses.</title>
        <authorList>
            <person name="Ne Ville C.J."/>
            <person name="Enright D."/>
            <person name="Hernandez I."/>
            <person name="Dodsworth J."/>
            <person name="Orwin P.M."/>
        </authorList>
    </citation>
    <scope>NUCLEOTIDE SEQUENCE [LARGE SCALE GENOMIC DNA]</scope>
    <source>
        <strain evidence="11 12">CSUSB</strain>
    </source>
</reference>
<dbReference type="CDD" id="cd07153">
    <property type="entry name" value="Fur_like"/>
    <property type="match status" value="1"/>
</dbReference>
<dbReference type="PANTHER" id="PTHR33202:SF22">
    <property type="entry name" value="HYDROGEN PEROXIDE SENSITIVE REPRESSOR"/>
    <property type="match status" value="1"/>
</dbReference>
<comment type="subunit">
    <text evidence="9">Homodimer.</text>
</comment>
<dbReference type="OrthoDB" id="8659436at2"/>
<evidence type="ECO:0000256" key="2">
    <source>
        <dbReference type="ARBA" id="ARBA00022491"/>
    </source>
</evidence>
<dbReference type="GO" id="GO:1900376">
    <property type="term" value="P:regulation of secondary metabolite biosynthetic process"/>
    <property type="evidence" value="ECO:0007669"/>
    <property type="project" value="TreeGrafter"/>
</dbReference>
<feature type="binding site" evidence="8">
    <location>
        <position position="117"/>
    </location>
    <ligand>
        <name>Fe cation</name>
        <dbReference type="ChEBI" id="CHEBI:24875"/>
    </ligand>
</feature>
<keyword evidence="9" id="KW-0963">Cytoplasm</keyword>
<feature type="binding site" evidence="7">
    <location>
        <position position="128"/>
    </location>
    <ligand>
        <name>Zn(2+)</name>
        <dbReference type="ChEBI" id="CHEBI:29105"/>
    </ligand>
</feature>
<sequence length="162" mass="18030">MERHTRQRDAVLTALSDSRRSLTPQEICEFAQRSVPRLSLSTVYRQLKSLLEDGEIVGVDLPGQATRYEALCESDHGEPDHHHHHFHCGDCGRVFPIHGCPGRMEDLAPKGFLVQRHDLTLHGRCADCAGTHSRAGSSPGSRHRRQPTSKGARPKDQKTAGR</sequence>
<dbReference type="GO" id="GO:0003700">
    <property type="term" value="F:DNA-binding transcription factor activity"/>
    <property type="evidence" value="ECO:0007669"/>
    <property type="project" value="UniProtKB-UniRule"/>
</dbReference>
<comment type="similarity">
    <text evidence="1 9">Belongs to the Fur family.</text>
</comment>
<dbReference type="GO" id="GO:0008270">
    <property type="term" value="F:zinc ion binding"/>
    <property type="evidence" value="ECO:0007669"/>
    <property type="project" value="TreeGrafter"/>
</dbReference>
<dbReference type="InterPro" id="IPR036388">
    <property type="entry name" value="WH-like_DNA-bd_sf"/>
</dbReference>
<evidence type="ECO:0000313" key="11">
    <source>
        <dbReference type="EMBL" id="QGW83727.1"/>
    </source>
</evidence>
<keyword evidence="3 7" id="KW-0862">Zinc</keyword>
<dbReference type="AlphaFoldDB" id="A0A6I6HLJ3"/>
<feature type="binding site" evidence="7">
    <location>
        <position position="125"/>
    </location>
    <ligand>
        <name>Zn(2+)</name>
        <dbReference type="ChEBI" id="CHEBI:29105"/>
    </ligand>
</feature>
<protein>
    <recommendedName>
        <fullName evidence="9">Ferric uptake regulation protein</fullName>
    </recommendedName>
</protein>
<comment type="subcellular location">
    <subcellularLocation>
        <location evidence="9">Cytoplasm</location>
    </subcellularLocation>
</comment>
<comment type="cofactor">
    <cofactor evidence="8">
        <name>Mn(2+)</name>
        <dbReference type="ChEBI" id="CHEBI:29035"/>
    </cofactor>
    <cofactor evidence="8">
        <name>Fe(2+)</name>
        <dbReference type="ChEBI" id="CHEBI:29033"/>
    </cofactor>
    <text evidence="8">Binds 1 Mn(2+) or Fe(2+) ion per subunit.</text>
</comment>
<feature type="binding site" evidence="7">
    <location>
        <position position="88"/>
    </location>
    <ligand>
        <name>Zn(2+)</name>
        <dbReference type="ChEBI" id="CHEBI:29105"/>
    </ligand>
</feature>
<comment type="cofactor">
    <cofactor evidence="7">
        <name>Zn(2+)</name>
        <dbReference type="ChEBI" id="CHEBI:29105"/>
    </cofactor>
    <text evidence="7">Binds 1 zinc ion per subunit.</text>
</comment>
<dbReference type="Pfam" id="PF01475">
    <property type="entry name" value="FUR"/>
    <property type="match status" value="1"/>
</dbReference>
<dbReference type="GO" id="GO:0045892">
    <property type="term" value="P:negative regulation of DNA-templated transcription"/>
    <property type="evidence" value="ECO:0007669"/>
    <property type="project" value="TreeGrafter"/>
</dbReference>
<accession>A0A6I6HLJ3</accession>
<dbReference type="Proteomes" id="UP000425817">
    <property type="component" value="Chromosome"/>
</dbReference>
<keyword evidence="7 9" id="KW-0479">Metal-binding</keyword>
<dbReference type="EMBL" id="CP046622">
    <property type="protein sequence ID" value="QGW83727.1"/>
    <property type="molecule type" value="Genomic_DNA"/>
</dbReference>
<feature type="binding site" evidence="8">
    <location>
        <position position="82"/>
    </location>
    <ligand>
        <name>Fe cation</name>
        <dbReference type="ChEBI" id="CHEBI:24875"/>
    </ligand>
</feature>
<evidence type="ECO:0000256" key="5">
    <source>
        <dbReference type="ARBA" id="ARBA00023125"/>
    </source>
</evidence>
<keyword evidence="8 9" id="KW-0408">Iron</keyword>
<dbReference type="PANTHER" id="PTHR33202">
    <property type="entry name" value="ZINC UPTAKE REGULATION PROTEIN"/>
    <property type="match status" value="1"/>
</dbReference>
<evidence type="ECO:0000256" key="4">
    <source>
        <dbReference type="ARBA" id="ARBA00023015"/>
    </source>
</evidence>
<feature type="compositionally biased region" description="Basic and acidic residues" evidence="10">
    <location>
        <begin position="153"/>
        <end position="162"/>
    </location>
</feature>
<evidence type="ECO:0000256" key="9">
    <source>
        <dbReference type="RuleBase" id="RU364037"/>
    </source>
</evidence>
<evidence type="ECO:0000256" key="1">
    <source>
        <dbReference type="ARBA" id="ARBA00007957"/>
    </source>
</evidence>
<dbReference type="SUPFAM" id="SSF46785">
    <property type="entry name" value="Winged helix' DNA-binding domain"/>
    <property type="match status" value="1"/>
</dbReference>
<gene>
    <name evidence="9" type="primary">fur</name>
    <name evidence="11" type="ORF">GOQ09_19995</name>
</gene>
<keyword evidence="2 9" id="KW-0678">Repressor</keyword>
<evidence type="ECO:0000256" key="7">
    <source>
        <dbReference type="PIRSR" id="PIRSR602481-1"/>
    </source>
</evidence>
<feature type="region of interest" description="Disordered" evidence="10">
    <location>
        <begin position="130"/>
        <end position="162"/>
    </location>
</feature>
<evidence type="ECO:0000256" key="8">
    <source>
        <dbReference type="PIRSR" id="PIRSR602481-2"/>
    </source>
</evidence>
<feature type="binding site" evidence="7">
    <location>
        <position position="91"/>
    </location>
    <ligand>
        <name>Zn(2+)</name>
        <dbReference type="ChEBI" id="CHEBI:29105"/>
    </ligand>
</feature>
<evidence type="ECO:0000256" key="6">
    <source>
        <dbReference type="ARBA" id="ARBA00023163"/>
    </source>
</evidence>
<dbReference type="InterPro" id="IPR036390">
    <property type="entry name" value="WH_DNA-bd_sf"/>
</dbReference>
<dbReference type="InterPro" id="IPR043135">
    <property type="entry name" value="Fur_C"/>
</dbReference>
<organism evidence="11 12">
    <name type="scientific">Variovorax paradoxus</name>
    <dbReference type="NCBI Taxonomy" id="34073"/>
    <lineage>
        <taxon>Bacteria</taxon>
        <taxon>Pseudomonadati</taxon>
        <taxon>Pseudomonadota</taxon>
        <taxon>Betaproteobacteria</taxon>
        <taxon>Burkholderiales</taxon>
        <taxon>Comamonadaceae</taxon>
        <taxon>Variovorax</taxon>
    </lineage>
</organism>
<dbReference type="Gene3D" id="3.30.1490.190">
    <property type="match status" value="1"/>
</dbReference>
<evidence type="ECO:0000256" key="3">
    <source>
        <dbReference type="ARBA" id="ARBA00022833"/>
    </source>
</evidence>
<dbReference type="Gene3D" id="1.10.10.10">
    <property type="entry name" value="Winged helix-like DNA-binding domain superfamily/Winged helix DNA-binding domain"/>
    <property type="match status" value="1"/>
</dbReference>
<dbReference type="InterPro" id="IPR002481">
    <property type="entry name" value="FUR"/>
</dbReference>
<name>A0A6I6HLJ3_VARPD</name>
<keyword evidence="5 9" id="KW-0238">DNA-binding</keyword>